<dbReference type="Proteomes" id="UP001055580">
    <property type="component" value="Chromosome"/>
</dbReference>
<sequence length="62" mass="6508">MMTFEEHAPEGRAGEAFAEQGVVMLDGPNGVAVSLTPDAAEATARNLHAAAQEARRQRSNDG</sequence>
<gene>
    <name evidence="1" type="ORF">M9980_04695</name>
</gene>
<reference evidence="1" key="1">
    <citation type="submission" date="2022-05" db="EMBL/GenBank/DDBJ databases">
        <title>Sphingomonas sp. strain RMG20 Genome sequencing and assembly.</title>
        <authorList>
            <person name="Kim I."/>
        </authorList>
    </citation>
    <scope>NUCLEOTIDE SEQUENCE</scope>
    <source>
        <strain evidence="1">RMG20</strain>
    </source>
</reference>
<organism evidence="1 2">
    <name type="scientific">Sphingomonas donggukensis</name>
    <dbReference type="NCBI Taxonomy" id="2949093"/>
    <lineage>
        <taxon>Bacteria</taxon>
        <taxon>Pseudomonadati</taxon>
        <taxon>Pseudomonadota</taxon>
        <taxon>Alphaproteobacteria</taxon>
        <taxon>Sphingomonadales</taxon>
        <taxon>Sphingomonadaceae</taxon>
        <taxon>Sphingomonas</taxon>
    </lineage>
</organism>
<evidence type="ECO:0000313" key="2">
    <source>
        <dbReference type="Proteomes" id="UP001055580"/>
    </source>
</evidence>
<name>A0ABY4TZG6_9SPHN</name>
<dbReference type="EMBL" id="CP098401">
    <property type="protein sequence ID" value="URW76519.1"/>
    <property type="molecule type" value="Genomic_DNA"/>
</dbReference>
<evidence type="ECO:0000313" key="1">
    <source>
        <dbReference type="EMBL" id="URW76519.1"/>
    </source>
</evidence>
<accession>A0ABY4TZG6</accession>
<protein>
    <submittedName>
        <fullName evidence="1">Uncharacterized protein</fullName>
    </submittedName>
</protein>
<keyword evidence="2" id="KW-1185">Reference proteome</keyword>
<proteinExistence type="predicted"/>
<dbReference type="RefSeq" id="WP_250753928.1">
    <property type="nucleotide sequence ID" value="NZ_CP098401.1"/>
</dbReference>